<feature type="transmembrane region" description="Helical" evidence="6">
    <location>
        <begin position="122"/>
        <end position="142"/>
    </location>
</feature>
<feature type="transmembrane region" description="Helical" evidence="6">
    <location>
        <begin position="400"/>
        <end position="419"/>
    </location>
</feature>
<evidence type="ECO:0000313" key="8">
    <source>
        <dbReference type="Proteomes" id="UP000050416"/>
    </source>
</evidence>
<evidence type="ECO:0000256" key="2">
    <source>
        <dbReference type="ARBA" id="ARBA00022475"/>
    </source>
</evidence>
<dbReference type="EMBL" id="LJZQ01000002">
    <property type="protein sequence ID" value="KPQ30445.1"/>
    <property type="molecule type" value="Genomic_DNA"/>
</dbReference>
<keyword evidence="3 6" id="KW-0812">Transmembrane</keyword>
<reference evidence="7 8" key="1">
    <citation type="submission" date="2015-09" db="EMBL/GenBank/DDBJ databases">
        <title>Identification and resolution of microdiversity through metagenomic sequencing of parallel consortia.</title>
        <authorList>
            <person name="Nelson W.C."/>
            <person name="Romine M.F."/>
            <person name="Lindemann S.R."/>
        </authorList>
    </citation>
    <scope>NUCLEOTIDE SEQUENCE [LARGE SCALE GENOMIC DNA]</scope>
    <source>
        <strain evidence="7">HL-55</strain>
    </source>
</reference>
<evidence type="ECO:0000256" key="3">
    <source>
        <dbReference type="ARBA" id="ARBA00022692"/>
    </source>
</evidence>
<comment type="caution">
    <text evidence="7">The sequence shown here is derived from an EMBL/GenBank/DDBJ whole genome shotgun (WGS) entry which is preliminary data.</text>
</comment>
<name>A0A0P8D3S2_9GAMM</name>
<evidence type="ECO:0000256" key="1">
    <source>
        <dbReference type="ARBA" id="ARBA00004651"/>
    </source>
</evidence>
<dbReference type="Pfam" id="PF01943">
    <property type="entry name" value="Polysacc_synt"/>
    <property type="match status" value="1"/>
</dbReference>
<comment type="subcellular location">
    <subcellularLocation>
        <location evidence="1">Cell membrane</location>
        <topology evidence="1">Multi-pass membrane protein</topology>
    </subcellularLocation>
</comment>
<evidence type="ECO:0000256" key="5">
    <source>
        <dbReference type="ARBA" id="ARBA00023136"/>
    </source>
</evidence>
<keyword evidence="4 6" id="KW-1133">Transmembrane helix</keyword>
<dbReference type="PATRIC" id="fig|1305731.5.peg.3286"/>
<proteinExistence type="predicted"/>
<feature type="transmembrane region" description="Helical" evidence="6">
    <location>
        <begin position="373"/>
        <end position="394"/>
    </location>
</feature>
<feature type="transmembrane region" description="Helical" evidence="6">
    <location>
        <begin position="154"/>
        <end position="174"/>
    </location>
</feature>
<feature type="transmembrane region" description="Helical" evidence="6">
    <location>
        <begin position="343"/>
        <end position="361"/>
    </location>
</feature>
<organism evidence="7 8">
    <name type="scientific">Marinobacter excellens HL-55</name>
    <dbReference type="NCBI Taxonomy" id="1305731"/>
    <lineage>
        <taxon>Bacteria</taxon>
        <taxon>Pseudomonadati</taxon>
        <taxon>Pseudomonadota</taxon>
        <taxon>Gammaproteobacteria</taxon>
        <taxon>Pseudomonadales</taxon>
        <taxon>Marinobacteraceae</taxon>
        <taxon>Marinobacter</taxon>
    </lineage>
</organism>
<feature type="transmembrane region" description="Helical" evidence="6">
    <location>
        <begin position="180"/>
        <end position="202"/>
    </location>
</feature>
<dbReference type="AlphaFoldDB" id="A0A0P8D3S2"/>
<dbReference type="InterPro" id="IPR002797">
    <property type="entry name" value="Polysacc_synth"/>
</dbReference>
<gene>
    <name evidence="7" type="ORF">HLUCCX14_02490</name>
</gene>
<evidence type="ECO:0000256" key="6">
    <source>
        <dbReference type="SAM" id="Phobius"/>
    </source>
</evidence>
<feature type="transmembrane region" description="Helical" evidence="6">
    <location>
        <begin position="39"/>
        <end position="59"/>
    </location>
</feature>
<protein>
    <submittedName>
        <fullName evidence="7">Membrane protein involved in the export of O-antigen and teichoic acid</fullName>
    </submittedName>
</protein>
<dbReference type="Proteomes" id="UP000050416">
    <property type="component" value="Unassembled WGS sequence"/>
</dbReference>
<dbReference type="PANTHER" id="PTHR30250">
    <property type="entry name" value="PST FAMILY PREDICTED COLANIC ACID TRANSPORTER"/>
    <property type="match status" value="1"/>
</dbReference>
<evidence type="ECO:0000313" key="7">
    <source>
        <dbReference type="EMBL" id="KPQ30445.1"/>
    </source>
</evidence>
<feature type="transmembrane region" description="Helical" evidence="6">
    <location>
        <begin position="431"/>
        <end position="453"/>
    </location>
</feature>
<feature type="transmembrane region" description="Helical" evidence="6">
    <location>
        <begin position="465"/>
        <end position="485"/>
    </location>
</feature>
<feature type="transmembrane region" description="Helical" evidence="6">
    <location>
        <begin position="12"/>
        <end position="33"/>
    </location>
</feature>
<accession>A0A0P8D3S2</accession>
<dbReference type="OrthoDB" id="4761876at2"/>
<dbReference type="STRING" id="1305731.GCA_000934705_01374"/>
<sequence length="504" mass="55687">MIRSLLVNTGSNVLVMFVKLAITFIMTPVFVHNLGKYDYGLWEMIGAVIGYMGILDLGLRPAISRYAARHLAEEDEVALQSVYVSAFAFMAIVGVLLFLFFFLWGIWFSGSLSPAGDSSQKYTLFLIIIGAYLFISFPGYVAESYLEGFQKYYLKNNITIVNSIIGSTLLYTFITPENGLLLLAAINGIGISIKYFLFMWILSRPAYGAIKAQAGNYSWVRLKELVVFGFKSFVQGIATRIENATDVLVIGLIMGPAMVPFYSIPANLAQQIRTMGWTLTHAFMPLFSGLSAKAEDDMIRRVFVMSSRYVVSILFGMGTGALILGVPFISIWLDSEFGHQAKLIIVFLVFFTILPFINPFASRYLTAINKHGIFAKLTPIAAAINIGLSLVLVHPFGLEGVAFASVVPGLIFVPLYLGYTCRHLGITVLYYLRSAVLPGLVPSGIMAVVLVAVGEYLVYDSYTDILAGAVLSSVSWLAGFWLLVLNREERGYLKSKVAQRFVRK</sequence>
<dbReference type="InterPro" id="IPR050833">
    <property type="entry name" value="Poly_Biosynth_Transport"/>
</dbReference>
<evidence type="ECO:0000256" key="4">
    <source>
        <dbReference type="ARBA" id="ARBA00022989"/>
    </source>
</evidence>
<dbReference type="PANTHER" id="PTHR30250:SF26">
    <property type="entry name" value="PSMA PROTEIN"/>
    <property type="match status" value="1"/>
</dbReference>
<feature type="transmembrane region" description="Helical" evidence="6">
    <location>
        <begin position="80"/>
        <end position="107"/>
    </location>
</feature>
<dbReference type="GO" id="GO:0005886">
    <property type="term" value="C:plasma membrane"/>
    <property type="evidence" value="ECO:0007669"/>
    <property type="project" value="UniProtKB-SubCell"/>
</dbReference>
<feature type="transmembrane region" description="Helical" evidence="6">
    <location>
        <begin position="309"/>
        <end position="331"/>
    </location>
</feature>
<keyword evidence="2" id="KW-1003">Cell membrane</keyword>
<keyword evidence="5 6" id="KW-0472">Membrane</keyword>